<dbReference type="EMBL" id="JBHFEH010000020">
    <property type="protein sequence ID" value="KAL2053550.1"/>
    <property type="molecule type" value="Genomic_DNA"/>
</dbReference>
<feature type="region of interest" description="Disordered" evidence="5">
    <location>
        <begin position="211"/>
        <end position="236"/>
    </location>
</feature>
<comment type="caution">
    <text evidence="7">The sequence shown here is derived from an EMBL/GenBank/DDBJ whole genome shotgun (WGS) entry which is preliminary data.</text>
</comment>
<accession>A0ABR4B7F0</accession>
<proteinExistence type="predicted"/>
<feature type="region of interest" description="Disordered" evidence="5">
    <location>
        <begin position="827"/>
        <end position="861"/>
    </location>
</feature>
<dbReference type="PANTHER" id="PTHR40787">
    <property type="entry name" value="SECRETED PROTEIN"/>
    <property type="match status" value="1"/>
</dbReference>
<sequence length="960" mass="106958">MATVSEQSRAHVVLEAVRCASNANIPALRQIIARRPDALKLELALRILLTYLPATTEPELYLDLLYQLSGALSDTYNVPLHSSPAPLENGFSNEEARLRVKSLRLTPLIDQHARYDQDADFLTLFLLRQAHRIDSETGSLDLVTQLLEPFVDHSEVLRTWMVSNLLPLVRLGYEYYGRSGPSYTLERFEEFDASVAVQSLLSKAAHREFLKEADKREGKTQEEEEEGKERMRKEEQRLRRDLRGLVGPWMYGETTRKRRKLNHRSMRKSSISGGGAAESKETANQGLPSSDWSSVNDWLLDLSLRDFQWSVKVVEQWHGPSDVDYGDWAEGTQQVDEEILQNATCRYAQAGLAAFYATNDHSTDSAMYSNRIIKRVAQLMDLDKPPDLDNEDIEELATSIASGVSHEYLDGLSPAHLLHNALLRQQNPFTYPMDSSVNLALLLNVSCHELCDLGIIKTSKSVAELCLFTSEADQLVDLRRTLQKLKSDKLEADRKGEDFPEWASTRRRILWLWGWGQQAEGTHHPRGVFSKIAKTDLEHELLQAMLDEGRYEEAVNIYCAQDSQPLPMATVERIAMNAALFSYDAASNCSRERGGVLKAFQIIEAFGSYFPDSTGFSQTLALIAATHGISMYSLTLQHGVPFQPVKIRAHKDPISLIGKILDQNNRSYTQLDNLLEIGQNLLAAGLLQGSQQTSPPRSTPSDFAQESAVPQRRILQMAIEAALKQDDFDTAYSYLVTRLSSADHSKLSPRHEPVHSSTQDDISWRVTYQVGSFNAASTEKISALRRIEQRMELLSQALLLAPTPALAEILDTWGQCEQQLNAQIAREADEEERHDARGDRKIPGGFDADSSPVIQKPRNPARSALAEEAPMGLFDVARGAAAALSKSAFPLRGPQQRETTKLSHGRPLSTASIESSDEGSVTGAWGEGRVRKRDMVSSMVTGGLASGIGWVIGAPPVRQE</sequence>
<evidence type="ECO:0000313" key="7">
    <source>
        <dbReference type="EMBL" id="KAL2053550.1"/>
    </source>
</evidence>
<feature type="region of interest" description="Disordered" evidence="5">
    <location>
        <begin position="257"/>
        <end position="291"/>
    </location>
</feature>
<evidence type="ECO:0000313" key="8">
    <source>
        <dbReference type="Proteomes" id="UP001590951"/>
    </source>
</evidence>
<feature type="compositionally biased region" description="Basic and acidic residues" evidence="5">
    <location>
        <begin position="831"/>
        <end position="842"/>
    </location>
</feature>
<evidence type="ECO:0000256" key="1">
    <source>
        <dbReference type="ARBA" id="ARBA00004240"/>
    </source>
</evidence>
<feature type="compositionally biased region" description="Polar residues" evidence="5">
    <location>
        <begin position="282"/>
        <end position="291"/>
    </location>
</feature>
<evidence type="ECO:0000256" key="3">
    <source>
        <dbReference type="ARBA" id="ARBA00022824"/>
    </source>
</evidence>
<feature type="domain" description="Sec39" evidence="6">
    <location>
        <begin position="13"/>
        <end position="833"/>
    </location>
</feature>
<keyword evidence="3" id="KW-0256">Endoplasmic reticulum</keyword>
<gene>
    <name evidence="7" type="ORF">ABVK25_006202</name>
</gene>
<name>A0ABR4B7F0_9LECA</name>
<organism evidence="7 8">
    <name type="scientific">Lepraria finkii</name>
    <dbReference type="NCBI Taxonomy" id="1340010"/>
    <lineage>
        <taxon>Eukaryota</taxon>
        <taxon>Fungi</taxon>
        <taxon>Dikarya</taxon>
        <taxon>Ascomycota</taxon>
        <taxon>Pezizomycotina</taxon>
        <taxon>Lecanoromycetes</taxon>
        <taxon>OSLEUM clade</taxon>
        <taxon>Lecanoromycetidae</taxon>
        <taxon>Lecanorales</taxon>
        <taxon>Lecanorineae</taxon>
        <taxon>Stereocaulaceae</taxon>
        <taxon>Lepraria</taxon>
    </lineage>
</organism>
<feature type="compositionally biased region" description="Basic residues" evidence="5">
    <location>
        <begin position="257"/>
        <end position="267"/>
    </location>
</feature>
<dbReference type="Pfam" id="PF08314">
    <property type="entry name" value="Sec39"/>
    <property type="match status" value="1"/>
</dbReference>
<dbReference type="Proteomes" id="UP001590951">
    <property type="component" value="Unassembled WGS sequence"/>
</dbReference>
<feature type="region of interest" description="Disordered" evidence="5">
    <location>
        <begin position="890"/>
        <end position="926"/>
    </location>
</feature>
<dbReference type="PANTHER" id="PTHR40787:SF3">
    <property type="entry name" value="PROTEIN TRANSPORT PROTEIN SEC39"/>
    <property type="match status" value="1"/>
</dbReference>
<protein>
    <recommendedName>
        <fullName evidence="6">Sec39 domain-containing protein</fullName>
    </recommendedName>
</protein>
<keyword evidence="2" id="KW-0813">Transport</keyword>
<keyword evidence="4" id="KW-0653">Protein transport</keyword>
<evidence type="ECO:0000259" key="6">
    <source>
        <dbReference type="Pfam" id="PF08314"/>
    </source>
</evidence>
<evidence type="ECO:0000256" key="4">
    <source>
        <dbReference type="ARBA" id="ARBA00022927"/>
    </source>
</evidence>
<comment type="subcellular location">
    <subcellularLocation>
        <location evidence="1">Endoplasmic reticulum</location>
    </subcellularLocation>
</comment>
<evidence type="ECO:0000256" key="2">
    <source>
        <dbReference type="ARBA" id="ARBA00022448"/>
    </source>
</evidence>
<keyword evidence="8" id="KW-1185">Reference proteome</keyword>
<dbReference type="InterPro" id="IPR013244">
    <property type="entry name" value="Sec39_domain"/>
</dbReference>
<evidence type="ECO:0000256" key="5">
    <source>
        <dbReference type="SAM" id="MobiDB-lite"/>
    </source>
</evidence>
<reference evidence="7 8" key="1">
    <citation type="submission" date="2024-09" db="EMBL/GenBank/DDBJ databases">
        <title>Rethinking Asexuality: The Enigmatic Case of Functional Sexual Genes in Lepraria (Stereocaulaceae).</title>
        <authorList>
            <person name="Doellman M."/>
            <person name="Sun Y."/>
            <person name="Barcenas-Pena A."/>
            <person name="Lumbsch H.T."/>
            <person name="Grewe F."/>
        </authorList>
    </citation>
    <scope>NUCLEOTIDE SEQUENCE [LARGE SCALE GENOMIC DNA]</scope>
    <source>
        <strain evidence="7 8">Grewe 0041</strain>
    </source>
</reference>